<gene>
    <name evidence="4" type="ORF">HMPREF9726_00494</name>
</gene>
<proteinExistence type="predicted"/>
<dbReference type="EMBL" id="AGDV01000004">
    <property type="protein sequence ID" value="EMB35353.1"/>
    <property type="molecule type" value="Genomic_DNA"/>
</dbReference>
<dbReference type="InterPro" id="IPR027385">
    <property type="entry name" value="Beta-barrel_OMP"/>
</dbReference>
<dbReference type="PATRIC" id="fig|999432.5.peg.510"/>
<evidence type="ECO:0000259" key="3">
    <source>
        <dbReference type="Pfam" id="PF13505"/>
    </source>
</evidence>
<protein>
    <recommendedName>
        <fullName evidence="3">Outer membrane protein beta-barrel domain-containing protein</fullName>
    </recommendedName>
</protein>
<dbReference type="AlphaFoldDB" id="A0A0E2EJK0"/>
<dbReference type="HOGENOM" id="CLU_111162_0_0_12"/>
<evidence type="ECO:0000313" key="4">
    <source>
        <dbReference type="EMBL" id="EMB35353.1"/>
    </source>
</evidence>
<sequence length="216" mass="23492">MKKLIFVFLLVALIATPLTALDLSAGGDFSFAHAWNTIKVEKAKGTTSMNLLGINGFFDAEYVRAGLGVNFSIGGLTEKENDGEGNSSSDTDNKFSFTNFRLSVLGKYPFTIAEIVKLYPLAGMEVDFNVSAKYDGENAKEHMSDDAKSDLNHYYLVLGVGADITVANNLFVTPKATFGFDLRQNSTVKELKKLTSNVKGGHVMKIEFGVGVGYKF</sequence>
<keyword evidence="1 2" id="KW-0732">Signal</keyword>
<name>A0A0E2EJK0_TREDN</name>
<dbReference type="PROSITE" id="PS00695">
    <property type="entry name" value="ENT_VIR_OMP_2"/>
    <property type="match status" value="1"/>
</dbReference>
<evidence type="ECO:0000256" key="2">
    <source>
        <dbReference type="SAM" id="SignalP"/>
    </source>
</evidence>
<organism evidence="4">
    <name type="scientific">Treponema denticola H-22</name>
    <dbReference type="NCBI Taxonomy" id="999432"/>
    <lineage>
        <taxon>Bacteria</taxon>
        <taxon>Pseudomonadati</taxon>
        <taxon>Spirochaetota</taxon>
        <taxon>Spirochaetia</taxon>
        <taxon>Spirochaetales</taxon>
        <taxon>Treponemataceae</taxon>
        <taxon>Treponema</taxon>
    </lineage>
</organism>
<accession>A0A0E2EJK0</accession>
<feature type="domain" description="Outer membrane protein beta-barrel" evidence="3">
    <location>
        <begin position="9"/>
        <end position="216"/>
    </location>
</feature>
<dbReference type="Pfam" id="PF13505">
    <property type="entry name" value="OMP_b-brl"/>
    <property type="match status" value="1"/>
</dbReference>
<feature type="chain" id="PRO_5002393936" description="Outer membrane protein beta-barrel domain-containing protein" evidence="2">
    <location>
        <begin position="21"/>
        <end position="216"/>
    </location>
</feature>
<evidence type="ECO:0000256" key="1">
    <source>
        <dbReference type="ARBA" id="ARBA00022729"/>
    </source>
</evidence>
<feature type="signal peptide" evidence="2">
    <location>
        <begin position="1"/>
        <end position="20"/>
    </location>
</feature>
<comment type="caution">
    <text evidence="4">The sequence shown here is derived from an EMBL/GenBank/DDBJ whole genome shotgun (WGS) entry which is preliminary data.</text>
</comment>
<dbReference type="GO" id="GO:0044384">
    <property type="term" value="C:host outer membrane"/>
    <property type="evidence" value="ECO:0007669"/>
    <property type="project" value="InterPro"/>
</dbReference>
<dbReference type="InterPro" id="IPR000758">
    <property type="entry name" value="Enterovir_OMP"/>
</dbReference>
<dbReference type="Proteomes" id="UP000011705">
    <property type="component" value="Chromosome"/>
</dbReference>
<reference evidence="4" key="1">
    <citation type="submission" date="2012-01" db="EMBL/GenBank/DDBJ databases">
        <title>The Genome Sequence of Treponema denticola H-22.</title>
        <authorList>
            <consortium name="The Broad Institute Genome Sequencing Platform"/>
            <person name="Earl A."/>
            <person name="Ward D."/>
            <person name="Feldgarden M."/>
            <person name="Gevers D."/>
            <person name="Blanton J.M."/>
            <person name="Fenno C.J."/>
            <person name="Baranova O.V."/>
            <person name="Mathney J."/>
            <person name="Dewhirst F.E."/>
            <person name="Izard J."/>
            <person name="Young S.K."/>
            <person name="Zeng Q."/>
            <person name="Gargeya S."/>
            <person name="Fitzgerald M."/>
            <person name="Haas B."/>
            <person name="Abouelleil A."/>
            <person name="Alvarado L."/>
            <person name="Arachchi H.M."/>
            <person name="Berlin A."/>
            <person name="Chapman S.B."/>
            <person name="Gearin G."/>
            <person name="Goldberg J."/>
            <person name="Griggs A."/>
            <person name="Gujja S."/>
            <person name="Hansen M."/>
            <person name="Heiman D."/>
            <person name="Howarth C."/>
            <person name="Larimer J."/>
            <person name="Lui A."/>
            <person name="MacDonald P.J.P."/>
            <person name="McCowen C."/>
            <person name="Montmayeur A."/>
            <person name="Murphy C."/>
            <person name="Neiman D."/>
            <person name="Pearson M."/>
            <person name="Priest M."/>
            <person name="Roberts A."/>
            <person name="Saif S."/>
            <person name="Shea T."/>
            <person name="Sisk P."/>
            <person name="Stolte C."/>
            <person name="Sykes S."/>
            <person name="Wortman J."/>
            <person name="Nusbaum C."/>
            <person name="Birren B."/>
        </authorList>
    </citation>
    <scope>NUCLEOTIDE SEQUENCE [LARGE SCALE GENOMIC DNA]</scope>
    <source>
        <strain evidence="4">H-22</strain>
    </source>
</reference>
<dbReference type="RefSeq" id="WP_002683176.1">
    <property type="nucleotide sequence ID" value="NZ_CM001795.1"/>
</dbReference>